<dbReference type="AlphaFoldDB" id="A0A1L9V4G9"/>
<proteinExistence type="predicted"/>
<accession>A0A1L9V4G9</accession>
<evidence type="ECO:0008006" key="4">
    <source>
        <dbReference type="Google" id="ProtNLM"/>
    </source>
</evidence>
<feature type="chain" id="PRO_5012973678" description="Pectate lyase" evidence="1">
    <location>
        <begin position="19"/>
        <end position="106"/>
    </location>
</feature>
<gene>
    <name evidence="2" type="ORF">ASPGLDRAFT_53272</name>
</gene>
<dbReference type="VEuPathDB" id="FungiDB:ASPGLDRAFT_53272"/>
<dbReference type="EMBL" id="KV878926">
    <property type="protein sequence ID" value="OJJ78843.1"/>
    <property type="molecule type" value="Genomic_DNA"/>
</dbReference>
<dbReference type="RefSeq" id="XP_022395541.1">
    <property type="nucleotide sequence ID" value="XM_022547934.1"/>
</dbReference>
<name>A0A1L9V4G9_ASPGL</name>
<reference evidence="3" key="1">
    <citation type="journal article" date="2017" name="Genome Biol.">
        <title>Comparative genomics reveals high biological diversity and specific adaptations in the industrially and medically important fungal genus Aspergillus.</title>
        <authorList>
            <person name="de Vries R.P."/>
            <person name="Riley R."/>
            <person name="Wiebenga A."/>
            <person name="Aguilar-Osorio G."/>
            <person name="Amillis S."/>
            <person name="Uchima C.A."/>
            <person name="Anderluh G."/>
            <person name="Asadollahi M."/>
            <person name="Askin M."/>
            <person name="Barry K."/>
            <person name="Battaglia E."/>
            <person name="Bayram O."/>
            <person name="Benocci T."/>
            <person name="Braus-Stromeyer S.A."/>
            <person name="Caldana C."/>
            <person name="Canovas D."/>
            <person name="Cerqueira G.C."/>
            <person name="Chen F."/>
            <person name="Chen W."/>
            <person name="Choi C."/>
            <person name="Clum A."/>
            <person name="Dos Santos R.A."/>
            <person name="Damasio A.R."/>
            <person name="Diallinas G."/>
            <person name="Emri T."/>
            <person name="Fekete E."/>
            <person name="Flipphi M."/>
            <person name="Freyberg S."/>
            <person name="Gallo A."/>
            <person name="Gournas C."/>
            <person name="Habgood R."/>
            <person name="Hainaut M."/>
            <person name="Harispe M.L."/>
            <person name="Henrissat B."/>
            <person name="Hilden K.S."/>
            <person name="Hope R."/>
            <person name="Hossain A."/>
            <person name="Karabika E."/>
            <person name="Karaffa L."/>
            <person name="Karanyi Z."/>
            <person name="Krasevec N."/>
            <person name="Kuo A."/>
            <person name="Kusch H."/>
            <person name="LaButti K."/>
            <person name="Lagendijk E.L."/>
            <person name="Lapidus A."/>
            <person name="Levasseur A."/>
            <person name="Lindquist E."/>
            <person name="Lipzen A."/>
            <person name="Logrieco A.F."/>
            <person name="MacCabe A."/>
            <person name="Maekelae M.R."/>
            <person name="Malavazi I."/>
            <person name="Melin P."/>
            <person name="Meyer V."/>
            <person name="Mielnichuk N."/>
            <person name="Miskei M."/>
            <person name="Molnar A.P."/>
            <person name="Mule G."/>
            <person name="Ngan C.Y."/>
            <person name="Orejas M."/>
            <person name="Orosz E."/>
            <person name="Ouedraogo J.P."/>
            <person name="Overkamp K.M."/>
            <person name="Park H.-S."/>
            <person name="Perrone G."/>
            <person name="Piumi F."/>
            <person name="Punt P.J."/>
            <person name="Ram A.F."/>
            <person name="Ramon A."/>
            <person name="Rauscher S."/>
            <person name="Record E."/>
            <person name="Riano-Pachon D.M."/>
            <person name="Robert V."/>
            <person name="Roehrig J."/>
            <person name="Ruller R."/>
            <person name="Salamov A."/>
            <person name="Salih N.S."/>
            <person name="Samson R.A."/>
            <person name="Sandor E."/>
            <person name="Sanguinetti M."/>
            <person name="Schuetze T."/>
            <person name="Sepcic K."/>
            <person name="Shelest E."/>
            <person name="Sherlock G."/>
            <person name="Sophianopoulou V."/>
            <person name="Squina F.M."/>
            <person name="Sun H."/>
            <person name="Susca A."/>
            <person name="Todd R.B."/>
            <person name="Tsang A."/>
            <person name="Unkles S.E."/>
            <person name="van de Wiele N."/>
            <person name="van Rossen-Uffink D."/>
            <person name="Oliveira J.V."/>
            <person name="Vesth T.C."/>
            <person name="Visser J."/>
            <person name="Yu J.-H."/>
            <person name="Zhou M."/>
            <person name="Andersen M.R."/>
            <person name="Archer D.B."/>
            <person name="Baker S.E."/>
            <person name="Benoit I."/>
            <person name="Brakhage A.A."/>
            <person name="Braus G.H."/>
            <person name="Fischer R."/>
            <person name="Frisvad J.C."/>
            <person name="Goldman G.H."/>
            <person name="Houbraken J."/>
            <person name="Oakley B."/>
            <person name="Pocsi I."/>
            <person name="Scazzocchio C."/>
            <person name="Seiboth B."/>
            <person name="vanKuyk P.A."/>
            <person name="Wortman J."/>
            <person name="Dyer P.S."/>
            <person name="Grigoriev I.V."/>
        </authorList>
    </citation>
    <scope>NUCLEOTIDE SEQUENCE [LARGE SCALE GENOMIC DNA]</scope>
    <source>
        <strain evidence="3">CBS 516.65</strain>
    </source>
</reference>
<evidence type="ECO:0000256" key="1">
    <source>
        <dbReference type="SAM" id="SignalP"/>
    </source>
</evidence>
<evidence type="ECO:0000313" key="2">
    <source>
        <dbReference type="EMBL" id="OJJ78843.1"/>
    </source>
</evidence>
<keyword evidence="3" id="KW-1185">Reference proteome</keyword>
<dbReference type="OrthoDB" id="4509278at2759"/>
<keyword evidence="1" id="KW-0732">Signal</keyword>
<protein>
    <recommendedName>
        <fullName evidence="4">Pectate lyase</fullName>
    </recommendedName>
</protein>
<evidence type="ECO:0000313" key="3">
    <source>
        <dbReference type="Proteomes" id="UP000184300"/>
    </source>
</evidence>
<dbReference type="GeneID" id="34464195"/>
<dbReference type="Proteomes" id="UP000184300">
    <property type="component" value="Unassembled WGS sequence"/>
</dbReference>
<sequence length="106" mass="10868">MQFTIVSVIAALAATAIAVPVPGENHHPTAKANFIGAADASFTQDFKTDGTYTAINNVLSISKISVPAGVKCTFHGIDGGVTKVSDRAVVDVGPPQTQVSGACWNL</sequence>
<organism evidence="2 3">
    <name type="scientific">Aspergillus glaucus CBS 516.65</name>
    <dbReference type="NCBI Taxonomy" id="1160497"/>
    <lineage>
        <taxon>Eukaryota</taxon>
        <taxon>Fungi</taxon>
        <taxon>Dikarya</taxon>
        <taxon>Ascomycota</taxon>
        <taxon>Pezizomycotina</taxon>
        <taxon>Eurotiomycetes</taxon>
        <taxon>Eurotiomycetidae</taxon>
        <taxon>Eurotiales</taxon>
        <taxon>Aspergillaceae</taxon>
        <taxon>Aspergillus</taxon>
        <taxon>Aspergillus subgen. Aspergillus</taxon>
    </lineage>
</organism>
<feature type="signal peptide" evidence="1">
    <location>
        <begin position="1"/>
        <end position="18"/>
    </location>
</feature>